<feature type="transmembrane region" description="Helical" evidence="7">
    <location>
        <begin position="251"/>
        <end position="277"/>
    </location>
</feature>
<evidence type="ECO:0000256" key="6">
    <source>
        <dbReference type="RuleBase" id="RU003732"/>
    </source>
</evidence>
<keyword evidence="6" id="KW-0769">Symport</keyword>
<evidence type="ECO:0000256" key="2">
    <source>
        <dbReference type="ARBA" id="ARBA00022448"/>
    </source>
</evidence>
<feature type="transmembrane region" description="Helical" evidence="7">
    <location>
        <begin position="297"/>
        <end position="324"/>
    </location>
</feature>
<dbReference type="PROSITE" id="PS50267">
    <property type="entry name" value="NA_NEUROTRAN_SYMP_3"/>
    <property type="match status" value="1"/>
</dbReference>
<dbReference type="InterPro" id="IPR037272">
    <property type="entry name" value="SNS_sf"/>
</dbReference>
<dbReference type="PANTHER" id="PTHR42948">
    <property type="entry name" value="TRANSPORTER"/>
    <property type="match status" value="1"/>
</dbReference>
<dbReference type="OrthoDB" id="9762833at2"/>
<organism evidence="8 9">
    <name type="scientific">Abyssicoccus albus</name>
    <dbReference type="NCBI Taxonomy" id="1817405"/>
    <lineage>
        <taxon>Bacteria</taxon>
        <taxon>Bacillati</taxon>
        <taxon>Bacillota</taxon>
        <taxon>Bacilli</taxon>
        <taxon>Bacillales</taxon>
        <taxon>Abyssicoccaceae</taxon>
    </lineage>
</organism>
<feature type="transmembrane region" description="Helical" evidence="7">
    <location>
        <begin position="42"/>
        <end position="64"/>
    </location>
</feature>
<feature type="transmembrane region" description="Helical" evidence="7">
    <location>
        <begin position="423"/>
        <end position="443"/>
    </location>
</feature>
<evidence type="ECO:0000313" key="8">
    <source>
        <dbReference type="EMBL" id="RPF56617.1"/>
    </source>
</evidence>
<keyword evidence="5 7" id="KW-0472">Membrane</keyword>
<dbReference type="SUPFAM" id="SSF161070">
    <property type="entry name" value="SNF-like"/>
    <property type="match status" value="1"/>
</dbReference>
<dbReference type="NCBIfam" id="NF037979">
    <property type="entry name" value="Na_transp"/>
    <property type="match status" value="1"/>
</dbReference>
<dbReference type="PANTHER" id="PTHR42948:SF1">
    <property type="entry name" value="TRANSPORTER"/>
    <property type="match status" value="1"/>
</dbReference>
<evidence type="ECO:0000256" key="7">
    <source>
        <dbReference type="SAM" id="Phobius"/>
    </source>
</evidence>
<comment type="similarity">
    <text evidence="6">Belongs to the sodium:neurotransmitter symporter (SNF) (TC 2.A.22) family.</text>
</comment>
<evidence type="ECO:0000256" key="1">
    <source>
        <dbReference type="ARBA" id="ARBA00004141"/>
    </source>
</evidence>
<evidence type="ECO:0000313" key="9">
    <source>
        <dbReference type="Proteomes" id="UP000277108"/>
    </source>
</evidence>
<dbReference type="GO" id="GO:0015293">
    <property type="term" value="F:symporter activity"/>
    <property type="evidence" value="ECO:0007669"/>
    <property type="project" value="UniProtKB-KW"/>
</dbReference>
<name>A0A3N5BGG5_9BACL</name>
<comment type="subcellular location">
    <subcellularLocation>
        <location evidence="1">Membrane</location>
        <topology evidence="1">Multi-pass membrane protein</topology>
    </subcellularLocation>
</comment>
<feature type="transmembrane region" description="Helical" evidence="7">
    <location>
        <begin position="173"/>
        <end position="195"/>
    </location>
</feature>
<reference evidence="8 9" key="1">
    <citation type="submission" date="2018-11" db="EMBL/GenBank/DDBJ databases">
        <title>Genomic Encyclopedia of Type Strains, Phase IV (KMG-IV): sequencing the most valuable type-strain genomes for metagenomic binning, comparative biology and taxonomic classification.</title>
        <authorList>
            <person name="Goeker M."/>
        </authorList>
    </citation>
    <scope>NUCLEOTIDE SEQUENCE [LARGE SCALE GENOMIC DNA]</scope>
    <source>
        <strain evidence="8 9">DSM 29158</strain>
    </source>
</reference>
<dbReference type="InterPro" id="IPR000175">
    <property type="entry name" value="Na/ntran_symport"/>
</dbReference>
<feature type="transmembrane region" description="Helical" evidence="7">
    <location>
        <begin position="12"/>
        <end position="30"/>
    </location>
</feature>
<dbReference type="PROSITE" id="PS00610">
    <property type="entry name" value="NA_NEUROTRAN_SYMP_1"/>
    <property type="match status" value="1"/>
</dbReference>
<sequence length="448" mass="48507">MQSGNQFGSKLGFILSAAGSAIGLGAVWKFPYMTAHHGGGAFLFIFILLTLLIGLPLLLAEFVLGRSKKTYPVKTFELLGGKKHYKIIGMLGQLAVLLLLSFYSVIGGWILIYIVLTIGDIIGLNTLNSSGDLFNSVIGHSMMVIVAQGAFIFITALIVGRGIESGIEKASKIMMPLLFVSFIIIVIRSLTLDGAMEGVQFFLQPNFSSLSSESLIYALGQSFFALSLGVTGMMTYAAYLDDETSLVNSGISIVSMNIVISILAGLAIFPATFALGIDVEEGGPGLLFIVLPQVFEQIPFGTLFYLLFLMLFLFATLTSALSMIEINVSNVIKEQTSKRMSTSMIIGLVAFIIGIPSALSFGVLGDVQLFGKSIFDTMDYSVSNILLPVGALLITLFVGYIMDKNIIKSQLNVTDSSISKTMYTIWMIIIRFVLPIIIIFVFLNNLIN</sequence>
<keyword evidence="3 6" id="KW-0812">Transmembrane</keyword>
<feature type="transmembrane region" description="Helical" evidence="7">
    <location>
        <begin position="85"/>
        <end position="118"/>
    </location>
</feature>
<feature type="transmembrane region" description="Helical" evidence="7">
    <location>
        <begin position="138"/>
        <end position="161"/>
    </location>
</feature>
<evidence type="ECO:0000256" key="5">
    <source>
        <dbReference type="ARBA" id="ARBA00023136"/>
    </source>
</evidence>
<dbReference type="InterPro" id="IPR047218">
    <property type="entry name" value="YocR/YhdH-like"/>
</dbReference>
<feature type="transmembrane region" description="Helical" evidence="7">
    <location>
        <begin position="345"/>
        <end position="365"/>
    </location>
</feature>
<gene>
    <name evidence="8" type="ORF">EDD62_1268</name>
</gene>
<feature type="transmembrane region" description="Helical" evidence="7">
    <location>
        <begin position="385"/>
        <end position="402"/>
    </location>
</feature>
<keyword evidence="4 7" id="KW-1133">Transmembrane helix</keyword>
<dbReference type="Proteomes" id="UP000277108">
    <property type="component" value="Unassembled WGS sequence"/>
</dbReference>
<dbReference type="GO" id="GO:0016020">
    <property type="term" value="C:membrane"/>
    <property type="evidence" value="ECO:0007669"/>
    <property type="project" value="UniProtKB-SubCell"/>
</dbReference>
<dbReference type="EMBL" id="RKRK01000003">
    <property type="protein sequence ID" value="RPF56617.1"/>
    <property type="molecule type" value="Genomic_DNA"/>
</dbReference>
<comment type="caution">
    <text evidence="8">The sequence shown here is derived from an EMBL/GenBank/DDBJ whole genome shotgun (WGS) entry which is preliminary data.</text>
</comment>
<evidence type="ECO:0000256" key="3">
    <source>
        <dbReference type="ARBA" id="ARBA00022692"/>
    </source>
</evidence>
<evidence type="ECO:0000256" key="4">
    <source>
        <dbReference type="ARBA" id="ARBA00022989"/>
    </source>
</evidence>
<keyword evidence="2 6" id="KW-0813">Transport</keyword>
<protein>
    <recommendedName>
        <fullName evidence="6">Transporter</fullName>
    </recommendedName>
</protein>
<dbReference type="PRINTS" id="PR00176">
    <property type="entry name" value="NANEUSMPORT"/>
</dbReference>
<dbReference type="CDD" id="cd10336">
    <property type="entry name" value="SLC6sbd_Tyt1-Like"/>
    <property type="match status" value="1"/>
</dbReference>
<dbReference type="RefSeq" id="WP_123807959.1">
    <property type="nucleotide sequence ID" value="NZ_RKRK01000003.1"/>
</dbReference>
<dbReference type="Pfam" id="PF00209">
    <property type="entry name" value="SNF"/>
    <property type="match status" value="2"/>
</dbReference>
<feature type="transmembrane region" description="Helical" evidence="7">
    <location>
        <begin position="215"/>
        <end position="239"/>
    </location>
</feature>
<dbReference type="AlphaFoldDB" id="A0A3N5BGG5"/>
<proteinExistence type="inferred from homology"/>
<accession>A0A3N5BGG5</accession>
<keyword evidence="9" id="KW-1185">Reference proteome</keyword>